<accession>A0A1V9FM93</accession>
<reference evidence="1 2" key="1">
    <citation type="submission" date="2016-03" db="EMBL/GenBank/DDBJ databases">
        <title>Niastella vici sp. nov., isolated from farmland soil.</title>
        <authorList>
            <person name="Chen L."/>
            <person name="Wang D."/>
            <person name="Yang S."/>
            <person name="Wang G."/>
        </authorList>
    </citation>
    <scope>NUCLEOTIDE SEQUENCE [LARGE SCALE GENOMIC DNA]</scope>
    <source>
        <strain evidence="1 2">DJ57</strain>
    </source>
</reference>
<keyword evidence="2" id="KW-1185">Reference proteome</keyword>
<dbReference type="Proteomes" id="UP000192796">
    <property type="component" value="Unassembled WGS sequence"/>
</dbReference>
<gene>
    <name evidence="1" type="ORF">A3860_37780</name>
</gene>
<sequence length="96" mass="11432">MNSPKKILLQHWWETETFLSRVVDRCNWPEILQSTEISNIHTMIAVITSANRTKQMPSRYDIMKPGAYYNRQHNGKYLTAYKLKHSFLRACLKYII</sequence>
<evidence type="ECO:0000313" key="2">
    <source>
        <dbReference type="Proteomes" id="UP000192796"/>
    </source>
</evidence>
<comment type="caution">
    <text evidence="1">The sequence shown here is derived from an EMBL/GenBank/DDBJ whole genome shotgun (WGS) entry which is preliminary data.</text>
</comment>
<dbReference type="AlphaFoldDB" id="A0A1V9FM93"/>
<proteinExistence type="predicted"/>
<name>A0A1V9FM93_9BACT</name>
<protein>
    <submittedName>
        <fullName evidence="1">Uncharacterized protein</fullName>
    </submittedName>
</protein>
<organism evidence="1 2">
    <name type="scientific">Niastella vici</name>
    <dbReference type="NCBI Taxonomy" id="1703345"/>
    <lineage>
        <taxon>Bacteria</taxon>
        <taxon>Pseudomonadati</taxon>
        <taxon>Bacteroidota</taxon>
        <taxon>Chitinophagia</taxon>
        <taxon>Chitinophagales</taxon>
        <taxon>Chitinophagaceae</taxon>
        <taxon>Niastella</taxon>
    </lineage>
</organism>
<evidence type="ECO:0000313" key="1">
    <source>
        <dbReference type="EMBL" id="OQP59411.1"/>
    </source>
</evidence>
<dbReference type="EMBL" id="LVYD01000081">
    <property type="protein sequence ID" value="OQP59411.1"/>
    <property type="molecule type" value="Genomic_DNA"/>
</dbReference>